<dbReference type="AlphaFoldDB" id="A0AAN6JM49"/>
<gene>
    <name evidence="1" type="ORF">OC842_001900</name>
</gene>
<comment type="caution">
    <text evidence="1">The sequence shown here is derived from an EMBL/GenBank/DDBJ whole genome shotgun (WGS) entry which is preliminary data.</text>
</comment>
<dbReference type="Proteomes" id="UP001176521">
    <property type="component" value="Unassembled WGS sequence"/>
</dbReference>
<sequence>MSDSALWSRALESGLQLPEGKKLLGDTGLGLSSKVLVPYRGVRYHLKEYATGTLRPRNAKARFKILIVGSYFDLHTQDDTFPALAVVHNIIRRTDPTNNVKPFHVAPHDPSDDFELLNVTMARSSIAEETRQASAYRDRIASRMWNSPSF</sequence>
<proteinExistence type="predicted"/>
<dbReference type="EMBL" id="JAPDMQ010000072">
    <property type="protein sequence ID" value="KAK0536716.1"/>
    <property type="molecule type" value="Genomic_DNA"/>
</dbReference>
<reference evidence="1" key="1">
    <citation type="journal article" date="2023" name="PhytoFront">
        <title>Draft Genome Resources of Seven Strains of Tilletia horrida, Causal Agent of Kernel Smut of Rice.</title>
        <authorList>
            <person name="Khanal S."/>
            <person name="Antony Babu S."/>
            <person name="Zhou X.G."/>
        </authorList>
    </citation>
    <scope>NUCLEOTIDE SEQUENCE</scope>
    <source>
        <strain evidence="1">TX3</strain>
    </source>
</reference>
<organism evidence="1 2">
    <name type="scientific">Tilletia horrida</name>
    <dbReference type="NCBI Taxonomy" id="155126"/>
    <lineage>
        <taxon>Eukaryota</taxon>
        <taxon>Fungi</taxon>
        <taxon>Dikarya</taxon>
        <taxon>Basidiomycota</taxon>
        <taxon>Ustilaginomycotina</taxon>
        <taxon>Exobasidiomycetes</taxon>
        <taxon>Tilletiales</taxon>
        <taxon>Tilletiaceae</taxon>
        <taxon>Tilletia</taxon>
    </lineage>
</organism>
<accession>A0AAN6JM49</accession>
<name>A0AAN6JM49_9BASI</name>
<protein>
    <submittedName>
        <fullName evidence="1">Uncharacterized protein</fullName>
    </submittedName>
</protein>
<evidence type="ECO:0000313" key="2">
    <source>
        <dbReference type="Proteomes" id="UP001176521"/>
    </source>
</evidence>
<keyword evidence="2" id="KW-1185">Reference proteome</keyword>
<evidence type="ECO:0000313" key="1">
    <source>
        <dbReference type="EMBL" id="KAK0536716.1"/>
    </source>
</evidence>